<dbReference type="AlphaFoldDB" id="A0A2C5WQS6"/>
<protein>
    <submittedName>
        <fullName evidence="1">Uncharacterized protein</fullName>
    </submittedName>
</protein>
<accession>A0A2C5WQS6</accession>
<organism evidence="1 2">
    <name type="scientific">Ceratocystis fimbriata CBS 114723</name>
    <dbReference type="NCBI Taxonomy" id="1035309"/>
    <lineage>
        <taxon>Eukaryota</taxon>
        <taxon>Fungi</taxon>
        <taxon>Dikarya</taxon>
        <taxon>Ascomycota</taxon>
        <taxon>Pezizomycotina</taxon>
        <taxon>Sordariomycetes</taxon>
        <taxon>Hypocreomycetidae</taxon>
        <taxon>Microascales</taxon>
        <taxon>Ceratocystidaceae</taxon>
        <taxon>Ceratocystis</taxon>
    </lineage>
</organism>
<reference evidence="1 2" key="1">
    <citation type="journal article" date="2013" name="Fungal Biol.">
        <title>Analysis of microsatellite markers in the genome of the plant pathogen Ceratocystis fimbriata.</title>
        <authorList>
            <person name="Simpson M.C."/>
            <person name="Wilken P.M."/>
            <person name="Coetzee M.P."/>
            <person name="Wingfield M.J."/>
            <person name="Wingfield B.D."/>
        </authorList>
    </citation>
    <scope>NUCLEOTIDE SEQUENCE [LARGE SCALE GENOMIC DNA]</scope>
    <source>
        <strain evidence="1 2">CBS 114723</strain>
    </source>
</reference>
<gene>
    <name evidence="1" type="ORF">CFIMG_001805RAa</name>
</gene>
<dbReference type="EMBL" id="APWK03000085">
    <property type="protein sequence ID" value="PHH51829.1"/>
    <property type="molecule type" value="Genomic_DNA"/>
</dbReference>
<name>A0A2C5WQS6_9PEZI</name>
<proteinExistence type="predicted"/>
<keyword evidence="2" id="KW-1185">Reference proteome</keyword>
<dbReference type="Proteomes" id="UP000222788">
    <property type="component" value="Unassembled WGS sequence"/>
</dbReference>
<feature type="non-terminal residue" evidence="1">
    <location>
        <position position="93"/>
    </location>
</feature>
<sequence length="93" mass="10103">MCARASKRSGFKREAGLGDASQVFRSRRYYLGSTGPWGPSGPHSPDYVLHASYDTGRLCSAALSRPAKEKIMIKTNRKVINAVSVGQPESIAF</sequence>
<evidence type="ECO:0000313" key="1">
    <source>
        <dbReference type="EMBL" id="PHH51829.1"/>
    </source>
</evidence>
<comment type="caution">
    <text evidence="1">The sequence shown here is derived from an EMBL/GenBank/DDBJ whole genome shotgun (WGS) entry which is preliminary data.</text>
</comment>
<evidence type="ECO:0000313" key="2">
    <source>
        <dbReference type="Proteomes" id="UP000222788"/>
    </source>
</evidence>
<reference evidence="1 2" key="2">
    <citation type="journal article" date="2013" name="IMA Fungus">
        <title>IMA Genome-F 1: Ceratocystis fimbriata: Draft nuclear genome sequence for the plant pathogen, Ceratocystis fimbriata.</title>
        <authorList>
            <person name="Wilken P.M."/>
            <person name="Steenkamp E.T."/>
            <person name="Wingfield M.J."/>
            <person name="de Beer Z.W."/>
            <person name="Wingfield B.D."/>
        </authorList>
    </citation>
    <scope>NUCLEOTIDE SEQUENCE [LARGE SCALE GENOMIC DNA]</scope>
    <source>
        <strain evidence="1 2">CBS 114723</strain>
    </source>
</reference>